<reference evidence="1" key="1">
    <citation type="submission" date="2014-11" db="EMBL/GenBank/DDBJ databases">
        <authorList>
            <person name="Amaro Gonzalez C."/>
        </authorList>
    </citation>
    <scope>NUCLEOTIDE SEQUENCE</scope>
</reference>
<sequence length="35" mass="3710">MQHAPHSSKLNADAISHSLLPGGRVHLIPIISIAQ</sequence>
<reference evidence="1" key="2">
    <citation type="journal article" date="2015" name="Fish Shellfish Immunol.">
        <title>Early steps in the European eel (Anguilla anguilla)-Vibrio vulnificus interaction in the gills: Role of the RtxA13 toxin.</title>
        <authorList>
            <person name="Callol A."/>
            <person name="Pajuelo D."/>
            <person name="Ebbesson L."/>
            <person name="Teles M."/>
            <person name="MacKenzie S."/>
            <person name="Amaro C."/>
        </authorList>
    </citation>
    <scope>NUCLEOTIDE SEQUENCE</scope>
</reference>
<evidence type="ECO:0000313" key="1">
    <source>
        <dbReference type="EMBL" id="JAH07104.1"/>
    </source>
</evidence>
<dbReference type="AlphaFoldDB" id="A0A0E9PRG8"/>
<organism evidence="1">
    <name type="scientific">Anguilla anguilla</name>
    <name type="common">European freshwater eel</name>
    <name type="synonym">Muraena anguilla</name>
    <dbReference type="NCBI Taxonomy" id="7936"/>
    <lineage>
        <taxon>Eukaryota</taxon>
        <taxon>Metazoa</taxon>
        <taxon>Chordata</taxon>
        <taxon>Craniata</taxon>
        <taxon>Vertebrata</taxon>
        <taxon>Euteleostomi</taxon>
        <taxon>Actinopterygii</taxon>
        <taxon>Neopterygii</taxon>
        <taxon>Teleostei</taxon>
        <taxon>Anguilliformes</taxon>
        <taxon>Anguillidae</taxon>
        <taxon>Anguilla</taxon>
    </lineage>
</organism>
<name>A0A0E9PRG8_ANGAN</name>
<proteinExistence type="predicted"/>
<protein>
    <submittedName>
        <fullName evidence="1">Uncharacterized protein</fullName>
    </submittedName>
</protein>
<accession>A0A0E9PRG8</accession>
<dbReference type="EMBL" id="GBXM01101473">
    <property type="protein sequence ID" value="JAH07104.1"/>
    <property type="molecule type" value="Transcribed_RNA"/>
</dbReference>